<accession>A0AAV2RA63</accession>
<feature type="compositionally biased region" description="Polar residues" evidence="1">
    <location>
        <begin position="39"/>
        <end position="61"/>
    </location>
</feature>
<feature type="region of interest" description="Disordered" evidence="1">
    <location>
        <begin position="21"/>
        <end position="62"/>
    </location>
</feature>
<evidence type="ECO:0000256" key="1">
    <source>
        <dbReference type="SAM" id="MobiDB-lite"/>
    </source>
</evidence>
<name>A0AAV2RA63_MEGNR</name>
<dbReference type="EMBL" id="CAXKWB010017755">
    <property type="protein sequence ID" value="CAL4119796.1"/>
    <property type="molecule type" value="Genomic_DNA"/>
</dbReference>
<gene>
    <name evidence="2" type="ORF">MNOR_LOCUS21764</name>
</gene>
<comment type="caution">
    <text evidence="2">The sequence shown here is derived from an EMBL/GenBank/DDBJ whole genome shotgun (WGS) entry which is preliminary data.</text>
</comment>
<sequence>MDFPVIEPLVRAQLRPISLSHNLGRGSTSTGSLRHRSTSSRVGSKDTNINSRQVQYLSNPTGNGGPLYRFTSTMGQEQLFHIFSRFLKFLNPIFQSLTHVKKERNLLRSTQEHPTPHMSP</sequence>
<protein>
    <submittedName>
        <fullName evidence="2">Uncharacterized protein</fullName>
    </submittedName>
</protein>
<evidence type="ECO:0000313" key="2">
    <source>
        <dbReference type="EMBL" id="CAL4119796.1"/>
    </source>
</evidence>
<dbReference type="Proteomes" id="UP001497623">
    <property type="component" value="Unassembled WGS sequence"/>
</dbReference>
<keyword evidence="3" id="KW-1185">Reference proteome</keyword>
<proteinExistence type="predicted"/>
<reference evidence="2 3" key="1">
    <citation type="submission" date="2024-05" db="EMBL/GenBank/DDBJ databases">
        <authorList>
            <person name="Wallberg A."/>
        </authorList>
    </citation>
    <scope>NUCLEOTIDE SEQUENCE [LARGE SCALE GENOMIC DNA]</scope>
</reference>
<organism evidence="2 3">
    <name type="scientific">Meganyctiphanes norvegica</name>
    <name type="common">Northern krill</name>
    <name type="synonym">Thysanopoda norvegica</name>
    <dbReference type="NCBI Taxonomy" id="48144"/>
    <lineage>
        <taxon>Eukaryota</taxon>
        <taxon>Metazoa</taxon>
        <taxon>Ecdysozoa</taxon>
        <taxon>Arthropoda</taxon>
        <taxon>Crustacea</taxon>
        <taxon>Multicrustacea</taxon>
        <taxon>Malacostraca</taxon>
        <taxon>Eumalacostraca</taxon>
        <taxon>Eucarida</taxon>
        <taxon>Euphausiacea</taxon>
        <taxon>Euphausiidae</taxon>
        <taxon>Meganyctiphanes</taxon>
    </lineage>
</organism>
<evidence type="ECO:0000313" key="3">
    <source>
        <dbReference type="Proteomes" id="UP001497623"/>
    </source>
</evidence>
<dbReference type="AlphaFoldDB" id="A0AAV2RA63"/>
<feature type="compositionally biased region" description="Polar residues" evidence="1">
    <location>
        <begin position="21"/>
        <end position="32"/>
    </location>
</feature>